<accession>A0A7D4PLP2</accession>
<gene>
    <name evidence="3" type="ORF">HQM25_06120</name>
</gene>
<name>A0A7D4PLP2_9MICO</name>
<feature type="domain" description="Amine oxidase" evidence="2">
    <location>
        <begin position="13"/>
        <end position="253"/>
    </location>
</feature>
<dbReference type="GO" id="GO:0016491">
    <property type="term" value="F:oxidoreductase activity"/>
    <property type="evidence" value="ECO:0007669"/>
    <property type="project" value="InterPro"/>
</dbReference>
<dbReference type="InterPro" id="IPR050464">
    <property type="entry name" value="Zeta_carotene_desat/Oxidored"/>
</dbReference>
<evidence type="ECO:0000313" key="3">
    <source>
        <dbReference type="EMBL" id="QKJ18995.1"/>
    </source>
</evidence>
<evidence type="ECO:0000313" key="4">
    <source>
        <dbReference type="Proteomes" id="UP000502498"/>
    </source>
</evidence>
<dbReference type="AlphaFoldDB" id="A0A7D4PLP2"/>
<dbReference type="Gene3D" id="3.50.50.60">
    <property type="entry name" value="FAD/NAD(P)-binding domain"/>
    <property type="match status" value="1"/>
</dbReference>
<dbReference type="Gene3D" id="1.10.3110.10">
    <property type="entry name" value="protoporphyrinogen ix oxidase, domain 3"/>
    <property type="match status" value="1"/>
</dbReference>
<feature type="compositionally biased region" description="Basic and acidic residues" evidence="1">
    <location>
        <begin position="423"/>
        <end position="439"/>
    </location>
</feature>
<organism evidence="3 4">
    <name type="scientific">Microbacterium hominis</name>
    <dbReference type="NCBI Taxonomy" id="162426"/>
    <lineage>
        <taxon>Bacteria</taxon>
        <taxon>Bacillati</taxon>
        <taxon>Actinomycetota</taxon>
        <taxon>Actinomycetes</taxon>
        <taxon>Micrococcales</taxon>
        <taxon>Microbacteriaceae</taxon>
        <taxon>Microbacterium</taxon>
    </lineage>
</organism>
<dbReference type="PANTHER" id="PTHR42923">
    <property type="entry name" value="PROTOPORPHYRINOGEN OXIDASE"/>
    <property type="match status" value="1"/>
</dbReference>
<dbReference type="RefSeq" id="WP_172989436.1">
    <property type="nucleotide sequence ID" value="NZ_CP054038.1"/>
</dbReference>
<evidence type="ECO:0000256" key="1">
    <source>
        <dbReference type="SAM" id="MobiDB-lite"/>
    </source>
</evidence>
<protein>
    <submittedName>
        <fullName evidence="3">FAD-dependent oxidoreductase</fullName>
    </submittedName>
</protein>
<feature type="region of interest" description="Disordered" evidence="1">
    <location>
        <begin position="419"/>
        <end position="452"/>
    </location>
</feature>
<dbReference type="InterPro" id="IPR002937">
    <property type="entry name" value="Amino_oxidase"/>
</dbReference>
<evidence type="ECO:0000259" key="2">
    <source>
        <dbReference type="Pfam" id="PF01593"/>
    </source>
</evidence>
<sequence>MTSEFLIVGAGVGGLVLARRLALAGRTVTLLEAADRVGGQVAPLPIAGIELDAAAESFATRGQALADLLDELGLAADVVTPAPTPAWLHRADGTAVPLPATGVLGIPGDPLAADVVRAIGRPAAWRARLDAVLPAGVGQDAASLGALVRARMGRRVLEGLVAPVVRGVHSREPDAMPVEVASPQLRAQLAAHGSLAAAVRALRAAAPAGSQVAGLRGGMHRIPAALAADCRRLGVDLRVGTPAAELAPDGVSVPGTRLAGTVVRACGDPDGAGDAAPQGRTITLATLVVDASAALDAAPRGTGLLVAADAPDVRARALTHLTAKWSWVAEALPGHHVIRLSYDGDATDAGPADALIAQAAHDAGVLLGTPVRVAESAVRVWRRGARAAEGEMPAVGETAAGTGLAAVVAQAERVAADLLSSTADHRGDHDAEHESDRPAAAEQGGWNGDRAD</sequence>
<dbReference type="PANTHER" id="PTHR42923:SF3">
    <property type="entry name" value="PROTOPORPHYRINOGEN OXIDASE"/>
    <property type="match status" value="1"/>
</dbReference>
<dbReference type="Proteomes" id="UP000502498">
    <property type="component" value="Chromosome"/>
</dbReference>
<proteinExistence type="predicted"/>
<dbReference type="InterPro" id="IPR036188">
    <property type="entry name" value="FAD/NAD-bd_sf"/>
</dbReference>
<dbReference type="Pfam" id="PF01593">
    <property type="entry name" value="Amino_oxidase"/>
    <property type="match status" value="1"/>
</dbReference>
<dbReference type="EMBL" id="CP054038">
    <property type="protein sequence ID" value="QKJ18995.1"/>
    <property type="molecule type" value="Genomic_DNA"/>
</dbReference>
<dbReference type="SUPFAM" id="SSF51905">
    <property type="entry name" value="FAD/NAD(P)-binding domain"/>
    <property type="match status" value="1"/>
</dbReference>
<dbReference type="Gene3D" id="3.90.660.20">
    <property type="entry name" value="Protoporphyrinogen oxidase, mitochondrial, domain 2"/>
    <property type="match status" value="1"/>
</dbReference>
<reference evidence="3 4" key="1">
    <citation type="submission" date="2020-05" db="EMBL/GenBank/DDBJ databases">
        <title>Strain PA2F3 complete genome.</title>
        <authorList>
            <person name="Kim Y.-S."/>
            <person name="Kim S.-J."/>
            <person name="Jung H.-k."/>
            <person name="Kim S.-E."/>
            <person name="Kim K.-H."/>
        </authorList>
    </citation>
    <scope>NUCLEOTIDE SEQUENCE [LARGE SCALE GENOMIC DNA]</scope>
    <source>
        <strain evidence="3 4">PA2F3</strain>
    </source>
</reference>
<dbReference type="SUPFAM" id="SSF54373">
    <property type="entry name" value="FAD-linked reductases, C-terminal domain"/>
    <property type="match status" value="1"/>
</dbReference>